<gene>
    <name evidence="1" type="ORF">ACFPOG_17360</name>
</gene>
<protein>
    <recommendedName>
        <fullName evidence="3">IS110 family transposase</fullName>
    </recommendedName>
</protein>
<comment type="caution">
    <text evidence="1">The sequence shown here is derived from an EMBL/GenBank/DDBJ whole genome shotgun (WGS) entry which is preliminary data.</text>
</comment>
<evidence type="ECO:0000313" key="1">
    <source>
        <dbReference type="EMBL" id="MFC5450020.1"/>
    </source>
</evidence>
<dbReference type="RefSeq" id="WP_270885004.1">
    <property type="nucleotide sequence ID" value="NZ_JAQFVF010000080.1"/>
</dbReference>
<reference evidence="2" key="1">
    <citation type="journal article" date="2019" name="Int. J. Syst. Evol. Microbiol.">
        <title>The Global Catalogue of Microorganisms (GCM) 10K type strain sequencing project: providing services to taxonomists for standard genome sequencing and annotation.</title>
        <authorList>
            <consortium name="The Broad Institute Genomics Platform"/>
            <consortium name="The Broad Institute Genome Sequencing Center for Infectious Disease"/>
            <person name="Wu L."/>
            <person name="Ma J."/>
        </authorList>
    </citation>
    <scope>NUCLEOTIDE SEQUENCE [LARGE SCALE GENOMIC DNA]</scope>
    <source>
        <strain evidence="2">KACC 11904</strain>
    </source>
</reference>
<evidence type="ECO:0008006" key="3">
    <source>
        <dbReference type="Google" id="ProtNLM"/>
    </source>
</evidence>
<dbReference type="EMBL" id="JBHSMJ010000022">
    <property type="protein sequence ID" value="MFC5450020.1"/>
    <property type="molecule type" value="Genomic_DNA"/>
</dbReference>
<name>A0ABW0K9Q2_9BACL</name>
<accession>A0ABW0K9Q2</accession>
<organism evidence="1 2">
    <name type="scientific">Paenibacillus aestuarii</name>
    <dbReference type="NCBI Taxonomy" id="516965"/>
    <lineage>
        <taxon>Bacteria</taxon>
        <taxon>Bacillati</taxon>
        <taxon>Bacillota</taxon>
        <taxon>Bacilli</taxon>
        <taxon>Bacillales</taxon>
        <taxon>Paenibacillaceae</taxon>
        <taxon>Paenibacillus</taxon>
    </lineage>
</organism>
<proteinExistence type="predicted"/>
<sequence>MKFKQNDVQNQRIEHITSYHLVVGIDIAKETQVARTVTFRGIELGRPCSFKNDDVGFQKLLIWIKSIQKQHLRLPSLVSVAILQAK</sequence>
<evidence type="ECO:0000313" key="2">
    <source>
        <dbReference type="Proteomes" id="UP001596044"/>
    </source>
</evidence>
<dbReference type="Proteomes" id="UP001596044">
    <property type="component" value="Unassembled WGS sequence"/>
</dbReference>
<keyword evidence="2" id="KW-1185">Reference proteome</keyword>